<dbReference type="GO" id="GO:0051213">
    <property type="term" value="F:dioxygenase activity"/>
    <property type="evidence" value="ECO:0007669"/>
    <property type="project" value="UniProtKB-KW"/>
</dbReference>
<dbReference type="PROSITE" id="PS51471">
    <property type="entry name" value="FE2OG_OXY"/>
    <property type="match status" value="1"/>
</dbReference>
<dbReference type="PANTHER" id="PTHR31212:SF4">
    <property type="entry name" value="ALPHA-KETOGLUTARATE-DEPENDENT DIOXYGENASE ALKB HOMOLOG 3"/>
    <property type="match status" value="1"/>
</dbReference>
<evidence type="ECO:0000259" key="1">
    <source>
        <dbReference type="PROSITE" id="PS51471"/>
    </source>
</evidence>
<name>A0A481Z6G3_9VIRU</name>
<gene>
    <name evidence="2" type="ORF">LCPAC103_00020</name>
</gene>
<dbReference type="InterPro" id="IPR005123">
    <property type="entry name" value="Oxoglu/Fe-dep_dioxygenase_dom"/>
</dbReference>
<dbReference type="InterPro" id="IPR032854">
    <property type="entry name" value="ALKBH3"/>
</dbReference>
<reference evidence="2" key="1">
    <citation type="journal article" date="2019" name="MBio">
        <title>Virus Genomes from Deep Sea Sediments Expand the Ocean Megavirome and Support Independent Origins of Viral Gigantism.</title>
        <authorList>
            <person name="Backstrom D."/>
            <person name="Yutin N."/>
            <person name="Jorgensen S.L."/>
            <person name="Dharamshi J."/>
            <person name="Homa F."/>
            <person name="Zaremba-Niedwiedzka K."/>
            <person name="Spang A."/>
            <person name="Wolf Y.I."/>
            <person name="Koonin E.V."/>
            <person name="Ettema T.J."/>
        </authorList>
    </citation>
    <scope>NUCLEOTIDE SEQUENCE</scope>
</reference>
<feature type="domain" description="Fe2OG dioxygenase" evidence="1">
    <location>
        <begin position="108"/>
        <end position="219"/>
    </location>
</feature>
<dbReference type="GO" id="GO:0006307">
    <property type="term" value="P:DNA alkylation repair"/>
    <property type="evidence" value="ECO:0007669"/>
    <property type="project" value="InterPro"/>
</dbReference>
<dbReference type="Pfam" id="PF13532">
    <property type="entry name" value="2OG-FeII_Oxy_2"/>
    <property type="match status" value="1"/>
</dbReference>
<keyword evidence="2" id="KW-0223">Dioxygenase</keyword>
<dbReference type="Gene3D" id="2.60.120.590">
    <property type="entry name" value="Alpha-ketoglutarate-dependent dioxygenase AlkB-like"/>
    <property type="match status" value="1"/>
</dbReference>
<dbReference type="EMBL" id="MK500477">
    <property type="protein sequence ID" value="QBK90321.1"/>
    <property type="molecule type" value="Genomic_DNA"/>
</dbReference>
<organism evidence="2">
    <name type="scientific">Pithovirus LCPAC103</name>
    <dbReference type="NCBI Taxonomy" id="2506588"/>
    <lineage>
        <taxon>Viruses</taxon>
        <taxon>Pithoviruses</taxon>
    </lineage>
</organism>
<protein>
    <submittedName>
        <fullName evidence="2">Alkylated DNA repair dioxygenase</fullName>
    </submittedName>
</protein>
<dbReference type="SUPFAM" id="SSF51197">
    <property type="entry name" value="Clavaminate synthase-like"/>
    <property type="match status" value="1"/>
</dbReference>
<sequence length="219" mass="25313">MTSKFLITVPPAQEVTSLDLALGGTVSYYPNFLKPDEHLRLLRHLVHDINWNTYKADMYGTVVTFPRLNANMSDSKFQADTYWQENPGSWSEPIYQVKQRLQKLTGRKFSYGHLGYYKTGDNSLGYHSDRELCDGDIIASVSFGATRRFILRERYLPDGKIRKSGPPNYEVWLKGGSLFIFDQLSARDCYKHSIPKCRKMDNYTDPYGLGRVNITFREK</sequence>
<evidence type="ECO:0000313" key="2">
    <source>
        <dbReference type="EMBL" id="QBK90321.1"/>
    </source>
</evidence>
<proteinExistence type="predicted"/>
<dbReference type="InterPro" id="IPR037151">
    <property type="entry name" value="AlkB-like_sf"/>
</dbReference>
<dbReference type="PANTHER" id="PTHR31212">
    <property type="entry name" value="ALPHA-KETOGLUTARATE-DEPENDENT DIOXYGENASE ALKB HOMOLOG 3"/>
    <property type="match status" value="1"/>
</dbReference>
<keyword evidence="2" id="KW-0560">Oxidoreductase</keyword>
<accession>A0A481Z6G3</accession>
<dbReference type="InterPro" id="IPR027450">
    <property type="entry name" value="AlkB-like"/>
</dbReference>